<accession>A0A250XN83</accession>
<keyword evidence="6" id="KW-1185">Reference proteome</keyword>
<dbReference type="InterPro" id="IPR009852">
    <property type="entry name" value="CENPJ_C_dom"/>
</dbReference>
<evidence type="ECO:0000313" key="6">
    <source>
        <dbReference type="Proteomes" id="UP000232323"/>
    </source>
</evidence>
<dbReference type="Pfam" id="PF07202">
    <property type="entry name" value="Tcp10_C"/>
    <property type="match status" value="1"/>
</dbReference>
<comment type="caution">
    <text evidence="5">The sequence shown here is derived from an EMBL/GenBank/DDBJ whole genome shotgun (WGS) entry which is preliminary data.</text>
</comment>
<comment type="similarity">
    <text evidence="1">Belongs to the TCP10 family.</text>
</comment>
<organism evidence="5 6">
    <name type="scientific">Chlamydomonas eustigma</name>
    <dbReference type="NCBI Taxonomy" id="1157962"/>
    <lineage>
        <taxon>Eukaryota</taxon>
        <taxon>Viridiplantae</taxon>
        <taxon>Chlorophyta</taxon>
        <taxon>core chlorophytes</taxon>
        <taxon>Chlorophyceae</taxon>
        <taxon>CS clade</taxon>
        <taxon>Chlamydomonadales</taxon>
        <taxon>Chlamydomonadaceae</taxon>
        <taxon>Chlamydomonas</taxon>
    </lineage>
</organism>
<dbReference type="InterPro" id="IPR026581">
    <property type="entry name" value="TCP10L/CENPJ"/>
</dbReference>
<gene>
    <name evidence="5" type="ORF">CEUSTIGMA_g11896.t1</name>
</gene>
<feature type="region of interest" description="Disordered" evidence="3">
    <location>
        <begin position="172"/>
        <end position="200"/>
    </location>
</feature>
<proteinExistence type="inferred from homology"/>
<reference evidence="5 6" key="1">
    <citation type="submission" date="2017-08" db="EMBL/GenBank/DDBJ databases">
        <title>Acidophilic green algal genome provides insights into adaptation to an acidic environment.</title>
        <authorList>
            <person name="Hirooka S."/>
            <person name="Hirose Y."/>
            <person name="Kanesaki Y."/>
            <person name="Higuchi S."/>
            <person name="Fujiwara T."/>
            <person name="Onuma R."/>
            <person name="Era A."/>
            <person name="Ohbayashi R."/>
            <person name="Uzuka A."/>
            <person name="Nozaki H."/>
            <person name="Yoshikawa H."/>
            <person name="Miyagishima S.Y."/>
        </authorList>
    </citation>
    <scope>NUCLEOTIDE SEQUENCE [LARGE SCALE GENOMIC DNA]</scope>
    <source>
        <strain evidence="5 6">NIES-2499</strain>
    </source>
</reference>
<dbReference type="EMBL" id="BEGY01000126">
    <property type="protein sequence ID" value="GAX84476.1"/>
    <property type="molecule type" value="Genomic_DNA"/>
</dbReference>
<evidence type="ECO:0000256" key="2">
    <source>
        <dbReference type="SAM" id="Coils"/>
    </source>
</evidence>
<dbReference type="PANTHER" id="PTHR10331:SF6">
    <property type="entry name" value="SPINDLE ASSEMBLY ABNORMAL 4"/>
    <property type="match status" value="1"/>
</dbReference>
<feature type="coiled-coil region" evidence="2">
    <location>
        <begin position="537"/>
        <end position="564"/>
    </location>
</feature>
<evidence type="ECO:0000256" key="3">
    <source>
        <dbReference type="SAM" id="MobiDB-lite"/>
    </source>
</evidence>
<name>A0A250XN83_9CHLO</name>
<feature type="region of interest" description="Disordered" evidence="3">
    <location>
        <begin position="1"/>
        <end position="24"/>
    </location>
</feature>
<dbReference type="AlphaFoldDB" id="A0A250XN83"/>
<feature type="domain" description="Centromere protein J C-terminal" evidence="4">
    <location>
        <begin position="818"/>
        <end position="845"/>
    </location>
</feature>
<dbReference type="OrthoDB" id="10252174at2759"/>
<evidence type="ECO:0000256" key="1">
    <source>
        <dbReference type="ARBA" id="ARBA00005627"/>
    </source>
</evidence>
<evidence type="ECO:0000259" key="4">
    <source>
        <dbReference type="Pfam" id="PF07202"/>
    </source>
</evidence>
<feature type="coiled-coil region" evidence="2">
    <location>
        <begin position="380"/>
        <end position="407"/>
    </location>
</feature>
<dbReference type="Gene3D" id="2.60.450.20">
    <property type="match status" value="1"/>
</dbReference>
<dbReference type="Proteomes" id="UP000232323">
    <property type="component" value="Unassembled WGS sequence"/>
</dbReference>
<dbReference type="InterPro" id="IPR047002">
    <property type="entry name" value="Tcp10_C_sf"/>
</dbReference>
<protein>
    <recommendedName>
        <fullName evidence="4">Centromere protein J C-terminal domain-containing protein</fullName>
    </recommendedName>
</protein>
<dbReference type="PANTHER" id="PTHR10331">
    <property type="entry name" value="T COMPLEX PROTEIN 10"/>
    <property type="match status" value="1"/>
</dbReference>
<evidence type="ECO:0000313" key="5">
    <source>
        <dbReference type="EMBL" id="GAX84476.1"/>
    </source>
</evidence>
<dbReference type="STRING" id="1157962.A0A250XN83"/>
<feature type="coiled-coil region" evidence="2">
    <location>
        <begin position="269"/>
        <end position="324"/>
    </location>
</feature>
<keyword evidence="2" id="KW-0175">Coiled coil</keyword>
<sequence>MHELTDSKVPENQTASSDNLREKRSFLRRGEGVIRRINAPSLQIKNVKAAQNSLPRDGPKLAHAYPVLVDPSKECLEGDDTEDVELQEFQALEREVKKEAGFSLPWYMLPSECAACNEEVDDGFTFCPPDARKSNFAGHPRDTYQNLERHQWPIAKGFKDLQGSKEQLVPKLGPPLERTPIAIGASGSSPELYEDEGPTAYEDWDDQSAFQSTEMHDKEEHSALLPTQLSGLVQPLVRSLFQRKQQHVDSAVDNKLIETNKRKGTLTATEGEGERLKALEEEMGKVQQEKSFLLKMRTDLEKAANRLEQERKAMEKRQVDEAAALDEWRTTESQRLARDRRILEKQSRSLLSLPNKKERSAVAAAEAALEVERKDSRAKEARHKLTVERLRRQIVELQERNNESRDEVRWYQVQLMSLGWVGGGQGSQLAASVPSHTAQLKSTSLVNSDISDGSYQLQKKPQKVVTAASTSTLMKKSASMHAPAVHAQSQQPNGTTTSLLVDPSGQSDVSWSAMLGLSEGEEVKSEDELCLPAFSLSAQAQDKRREATTEVKDARCKVDQKEAHEHAETPLNFPPKSASFSCDVDCLSQHSNPVKQSEVLLSSWDQQMWKASTMDEHCSALSEAGHMGRHNDDAVTQPLQENEISVVKDIPIQQDGLDKLVQLQGAVGRSPSSVKTADRVTAKDKSQSLLLPLNLRKQGIAGSGVSCSHAAVQEDLLPKSSSLLINAACIMGAGDDGLMADISITHSMQPHMPGLAASNYSNQPMMKAIDHHGGALALHHHRPGSKVLQDCRQEGRDIWKDQDVDQNAIDHGSLLSDLRHADGRAEKIYSSGLKCIQFMNGTRKISFPNGRQIIRFTNGDIKLQHASQRAVDYFYAEISTWHTTFNNGLEVFHFPNGQTEVHNPDGVKDVVFADGHVRRVLCNGHEVDLPRDMLSQAALMPVPSTSDMTLLAALF</sequence>